<evidence type="ECO:0000256" key="2">
    <source>
        <dbReference type="SAM" id="SignalP"/>
    </source>
</evidence>
<dbReference type="Proteomes" id="UP000823749">
    <property type="component" value="Chromosome 4"/>
</dbReference>
<dbReference type="Pfam" id="PF07983">
    <property type="entry name" value="X8"/>
    <property type="match status" value="1"/>
</dbReference>
<feature type="signal peptide" evidence="2">
    <location>
        <begin position="1"/>
        <end position="28"/>
    </location>
</feature>
<evidence type="ECO:0000313" key="5">
    <source>
        <dbReference type="Proteomes" id="UP000823749"/>
    </source>
</evidence>
<reference evidence="4" key="1">
    <citation type="submission" date="2020-08" db="EMBL/GenBank/DDBJ databases">
        <title>Plant Genome Project.</title>
        <authorList>
            <person name="Zhang R.-G."/>
        </authorList>
    </citation>
    <scope>NUCLEOTIDE SEQUENCE</scope>
    <source>
        <strain evidence="4">WSP0</strain>
        <tissue evidence="4">Leaf</tissue>
    </source>
</reference>
<dbReference type="Gene3D" id="1.20.58.1040">
    <property type="match status" value="1"/>
</dbReference>
<evidence type="ECO:0000259" key="3">
    <source>
        <dbReference type="SMART" id="SM00768"/>
    </source>
</evidence>
<dbReference type="EMBL" id="JACTNZ010000004">
    <property type="protein sequence ID" value="KAG5551485.1"/>
    <property type="molecule type" value="Genomic_DNA"/>
</dbReference>
<dbReference type="AlphaFoldDB" id="A0AAV6KG26"/>
<gene>
    <name evidence="4" type="ORF">RHGRI_009793</name>
</gene>
<accession>A0AAV6KG26</accession>
<sequence length="531" mass="59293">MARKAEALSLFLLILSLISVGTFKLANGQKTWCVAKPSSNAATLLENINYACSQVDCRILQKGCPCSSPDNLINRASIAMNLYYQCKGRNKWNCDFKHSGLITVTNPIWRYGDDDIESGDTGDDDDFESGDMEDDDIVREITTAICRDDAWSLTSCLRRGNASYPEDEILESICLYDAVNCAASLLRGDPALDLNAPMPGAWPFFPLHYAADFACHRVVELFLSRGARTDIRLYDPLHARGRNGLLPLEIALDVARDCLLKRTVYSPGQSTFRLIVSLCLPEMESALKACKLLAWSSKNVEKEAYYYAIEGKLTEFAILLMVAREKVLVPITFSIQDGDDWDGIMTLQQCLQKKLVPISDDWLRSRGLLGTKKTTWILNSNAVLRSAALVLEVVERAGNSLEDYLMFEQHSASKEQMKRDVASRLVKAGFTLEARDFEVSNGIISGDGYWSSRSTYPLRRTHSLLSMKKSINRSHIPSSTSGCQYSTCLDVQANRQTETMEQGFPKCLPSEKLACISTLIKRGIRSARFLL</sequence>
<dbReference type="PANTHER" id="PTHR31044">
    <property type="entry name" value="BETA-1,3 GLUCANASE"/>
    <property type="match status" value="1"/>
</dbReference>
<evidence type="ECO:0000313" key="4">
    <source>
        <dbReference type="EMBL" id="KAG5551485.1"/>
    </source>
</evidence>
<comment type="caution">
    <text evidence="4">The sequence shown here is derived from an EMBL/GenBank/DDBJ whole genome shotgun (WGS) entry which is preliminary data.</text>
</comment>
<dbReference type="InterPro" id="IPR044788">
    <property type="entry name" value="X8_dom_prot"/>
</dbReference>
<dbReference type="PANTHER" id="PTHR31044:SF57">
    <property type="entry name" value="CARBOHYDRATE-BINDING X8 DOMAIN SUPERFAMILY PROTEIN"/>
    <property type="match status" value="1"/>
</dbReference>
<organism evidence="4 5">
    <name type="scientific">Rhododendron griersonianum</name>
    <dbReference type="NCBI Taxonomy" id="479676"/>
    <lineage>
        <taxon>Eukaryota</taxon>
        <taxon>Viridiplantae</taxon>
        <taxon>Streptophyta</taxon>
        <taxon>Embryophyta</taxon>
        <taxon>Tracheophyta</taxon>
        <taxon>Spermatophyta</taxon>
        <taxon>Magnoliopsida</taxon>
        <taxon>eudicotyledons</taxon>
        <taxon>Gunneridae</taxon>
        <taxon>Pentapetalae</taxon>
        <taxon>asterids</taxon>
        <taxon>Ericales</taxon>
        <taxon>Ericaceae</taxon>
        <taxon>Ericoideae</taxon>
        <taxon>Rhodoreae</taxon>
        <taxon>Rhododendron</taxon>
    </lineage>
</organism>
<keyword evidence="5" id="KW-1185">Reference proteome</keyword>
<name>A0AAV6KG26_9ERIC</name>
<dbReference type="GO" id="GO:0009506">
    <property type="term" value="C:plasmodesma"/>
    <property type="evidence" value="ECO:0007669"/>
    <property type="project" value="UniProtKB-ARBA"/>
</dbReference>
<protein>
    <recommendedName>
        <fullName evidence="3">X8 domain-containing protein</fullName>
    </recommendedName>
</protein>
<dbReference type="SMART" id="SM00768">
    <property type="entry name" value="X8"/>
    <property type="match status" value="1"/>
</dbReference>
<keyword evidence="1 2" id="KW-0732">Signal</keyword>
<dbReference type="SUPFAM" id="SSF48403">
    <property type="entry name" value="Ankyrin repeat"/>
    <property type="match status" value="1"/>
</dbReference>
<feature type="chain" id="PRO_5043540552" description="X8 domain-containing protein" evidence="2">
    <location>
        <begin position="29"/>
        <end position="531"/>
    </location>
</feature>
<dbReference type="InterPro" id="IPR012946">
    <property type="entry name" value="X8"/>
</dbReference>
<dbReference type="InterPro" id="IPR036770">
    <property type="entry name" value="Ankyrin_rpt-contain_sf"/>
</dbReference>
<feature type="domain" description="X8" evidence="3">
    <location>
        <begin position="31"/>
        <end position="111"/>
    </location>
</feature>
<proteinExistence type="predicted"/>
<evidence type="ECO:0000256" key="1">
    <source>
        <dbReference type="ARBA" id="ARBA00022729"/>
    </source>
</evidence>